<dbReference type="InterPro" id="IPR015883">
    <property type="entry name" value="Glyco_hydro_20_cat"/>
</dbReference>
<feature type="domain" description="Beta-hexosaminidase bacterial type N-terminal" evidence="7">
    <location>
        <begin position="228"/>
        <end position="350"/>
    </location>
</feature>
<gene>
    <name evidence="9" type="ORF">GCM10011514_49240</name>
</gene>
<dbReference type="GO" id="GO:0005975">
    <property type="term" value="P:carbohydrate metabolic process"/>
    <property type="evidence" value="ECO:0007669"/>
    <property type="project" value="InterPro"/>
</dbReference>
<dbReference type="EMBL" id="BMKK01000015">
    <property type="protein sequence ID" value="GGD79418.1"/>
    <property type="molecule type" value="Genomic_DNA"/>
</dbReference>
<accession>A0A916Z6S8</accession>
<dbReference type="AlphaFoldDB" id="A0A916Z6S8"/>
<dbReference type="PANTHER" id="PTHR22600:SF57">
    <property type="entry name" value="BETA-N-ACETYLHEXOSAMINIDASE"/>
    <property type="match status" value="1"/>
</dbReference>
<comment type="caution">
    <text evidence="9">The sequence shown here is derived from an EMBL/GenBank/DDBJ whole genome shotgun (WGS) entry which is preliminary data.</text>
</comment>
<dbReference type="InterPro" id="IPR017853">
    <property type="entry name" value="GH"/>
</dbReference>
<dbReference type="InterPro" id="IPR036514">
    <property type="entry name" value="SGNH_hydro_sf"/>
</dbReference>
<keyword evidence="10" id="KW-1185">Reference proteome</keyword>
<feature type="domain" description="Glycoside hydrolase family 20 catalytic" evidence="6">
    <location>
        <begin position="353"/>
        <end position="457"/>
    </location>
</feature>
<evidence type="ECO:0000256" key="3">
    <source>
        <dbReference type="ARBA" id="ARBA00012663"/>
    </source>
</evidence>
<dbReference type="InterPro" id="IPR025705">
    <property type="entry name" value="Beta_hexosaminidase_sua/sub"/>
</dbReference>
<comment type="catalytic activity">
    <reaction evidence="1">
        <text>Hydrolysis of terminal non-reducing N-acetyl-D-hexosamine residues in N-acetyl-beta-D-hexosaminides.</text>
        <dbReference type="EC" id="3.2.1.52"/>
    </reaction>
</comment>
<feature type="domain" description="SGNH hydrolase-type esterase" evidence="8">
    <location>
        <begin position="54"/>
        <end position="213"/>
    </location>
</feature>
<dbReference type="EC" id="3.2.1.52" evidence="3"/>
<dbReference type="SUPFAM" id="SSF52266">
    <property type="entry name" value="SGNH hydrolase"/>
    <property type="match status" value="1"/>
</dbReference>
<evidence type="ECO:0000256" key="1">
    <source>
        <dbReference type="ARBA" id="ARBA00001231"/>
    </source>
</evidence>
<sequence length="851" mass="97853">MKKTPLYIILIFLQFETFCQVQISHFNDSLFSTYYHQRVSLFKSLPKTKNDIIFLGNSITDGGEWSEIFQDLHIKNRGISGDNTIGVLNRIGEITDRNPEKVFILIGVNDLKSGLKPDSVVKNIIRICSIIKAKSPKTMLYVQSILPVNEAFGKFGSHTDKKEEILEVNKQLSINSNSIPYTYIDIFTPFCDATGRLNSRFTNDGLHLTGEGYLKWKEQIQSQIYDLPALIPLPQIVNWGVNKFLISNYSNISFADKTLRKEAELIKNLFKDKGSRSTFKFNAPEEAFKIELRKEVISNANNIDEAYSINVSEKNILIKASTAHGFFNSIQTLSQLINNNEIQACEITDWPSFPWRGYMVDVGRSYQSIKQLKQQIDVMAAYKLNIFHCHLTEDVAWRIQSKAYPQLTNEKYMLRDKGKLYTLIEIRELIKYCKDRHITFIPEIDMPGHSDAFKRAMGVEMQSEQGLKICKNILVELCHELDVPYVHIGGDEVKISYKEFLPEIVALLKTNRKKVIAWDPGGNVPEGTFLQMWNGNTVTKEKFPSIDSRHLYLNHFDPIDGVVTTFNHQICDVPVGDANRLGATLCNWPDRKVAKEEDIINMNAVYPVMLAFAERCWQGGGWQNFLSDISVPGNERYNAFVEFENRLLQHKSIYFKTLPFPYIHQSNIEWKLIGPYDNKGKTDMVFAPELPSFYDTLQLKKYPSVYGGTIWFRHFWHPMIQSHLGFEKDNTTFYATRNIWSDEAGSKDFWIGFNNISRSPATDSPPEGAWDNKNSVVWVNGKKVEPPHWKNGGQKGNAEIPLIDEGYEYREPTKIFLQKGWNTILIKAPVGSFIGTDWQNPVKWMFTFIQN</sequence>
<dbReference type="GO" id="GO:0016020">
    <property type="term" value="C:membrane"/>
    <property type="evidence" value="ECO:0007669"/>
    <property type="project" value="TreeGrafter"/>
</dbReference>
<evidence type="ECO:0000313" key="10">
    <source>
        <dbReference type="Proteomes" id="UP000609064"/>
    </source>
</evidence>
<dbReference type="PRINTS" id="PR00738">
    <property type="entry name" value="GLHYDRLASE20"/>
</dbReference>
<dbReference type="Pfam" id="PF02838">
    <property type="entry name" value="Glyco_hydro_20b"/>
    <property type="match status" value="1"/>
</dbReference>
<organism evidence="9 10">
    <name type="scientific">Emticicia aquatilis</name>
    <dbReference type="NCBI Taxonomy" id="1537369"/>
    <lineage>
        <taxon>Bacteria</taxon>
        <taxon>Pseudomonadati</taxon>
        <taxon>Bacteroidota</taxon>
        <taxon>Cytophagia</taxon>
        <taxon>Cytophagales</taxon>
        <taxon>Leadbetterellaceae</taxon>
        <taxon>Emticicia</taxon>
    </lineage>
</organism>
<evidence type="ECO:0000259" key="8">
    <source>
        <dbReference type="Pfam" id="PF13472"/>
    </source>
</evidence>
<dbReference type="GO" id="GO:0004563">
    <property type="term" value="F:beta-N-acetylhexosaminidase activity"/>
    <property type="evidence" value="ECO:0007669"/>
    <property type="project" value="UniProtKB-EC"/>
</dbReference>
<dbReference type="Pfam" id="PF00728">
    <property type="entry name" value="Glyco_hydro_20"/>
    <property type="match status" value="1"/>
</dbReference>
<dbReference type="InterPro" id="IPR029018">
    <property type="entry name" value="Hex-like_dom2"/>
</dbReference>
<dbReference type="GO" id="GO:0016788">
    <property type="term" value="F:hydrolase activity, acting on ester bonds"/>
    <property type="evidence" value="ECO:0007669"/>
    <property type="project" value="UniProtKB-ARBA"/>
</dbReference>
<comment type="similarity">
    <text evidence="2">Belongs to the glycosyl hydrolase 20 family.</text>
</comment>
<dbReference type="Proteomes" id="UP000609064">
    <property type="component" value="Unassembled WGS sequence"/>
</dbReference>
<evidence type="ECO:0000256" key="5">
    <source>
        <dbReference type="ARBA" id="ARBA00023295"/>
    </source>
</evidence>
<evidence type="ECO:0000259" key="7">
    <source>
        <dbReference type="Pfam" id="PF02838"/>
    </source>
</evidence>
<keyword evidence="4" id="KW-0378">Hydrolase</keyword>
<proteinExistence type="inferred from homology"/>
<evidence type="ECO:0000256" key="2">
    <source>
        <dbReference type="ARBA" id="ARBA00006285"/>
    </source>
</evidence>
<dbReference type="RefSeq" id="WP_188770536.1">
    <property type="nucleotide sequence ID" value="NZ_BMKK01000015.1"/>
</dbReference>
<protein>
    <recommendedName>
        <fullName evidence="3">beta-N-acetylhexosaminidase</fullName>
        <ecNumber evidence="3">3.2.1.52</ecNumber>
    </recommendedName>
</protein>
<dbReference type="InterPro" id="IPR015882">
    <property type="entry name" value="HEX_bac_N"/>
</dbReference>
<dbReference type="InterPro" id="IPR013830">
    <property type="entry name" value="SGNH_hydro"/>
</dbReference>
<name>A0A916Z6S8_9BACT</name>
<evidence type="ECO:0000256" key="4">
    <source>
        <dbReference type="ARBA" id="ARBA00022801"/>
    </source>
</evidence>
<dbReference type="GO" id="GO:0030203">
    <property type="term" value="P:glycosaminoglycan metabolic process"/>
    <property type="evidence" value="ECO:0007669"/>
    <property type="project" value="TreeGrafter"/>
</dbReference>
<dbReference type="Pfam" id="PF13472">
    <property type="entry name" value="Lipase_GDSL_2"/>
    <property type="match status" value="1"/>
</dbReference>
<dbReference type="Gene3D" id="3.30.379.10">
    <property type="entry name" value="Chitobiase/beta-hexosaminidase domain 2-like"/>
    <property type="match status" value="1"/>
</dbReference>
<keyword evidence="5" id="KW-0326">Glycosidase</keyword>
<dbReference type="PANTHER" id="PTHR22600">
    <property type="entry name" value="BETA-HEXOSAMINIDASE"/>
    <property type="match status" value="1"/>
</dbReference>
<dbReference type="Gene3D" id="3.40.50.1110">
    <property type="entry name" value="SGNH hydrolase"/>
    <property type="match status" value="1"/>
</dbReference>
<dbReference type="Gene3D" id="3.20.20.80">
    <property type="entry name" value="Glycosidases"/>
    <property type="match status" value="1"/>
</dbReference>
<evidence type="ECO:0000313" key="9">
    <source>
        <dbReference type="EMBL" id="GGD79418.1"/>
    </source>
</evidence>
<evidence type="ECO:0000259" key="6">
    <source>
        <dbReference type="Pfam" id="PF00728"/>
    </source>
</evidence>
<dbReference type="SUPFAM" id="SSF55545">
    <property type="entry name" value="beta-N-acetylhexosaminidase-like domain"/>
    <property type="match status" value="1"/>
</dbReference>
<dbReference type="SUPFAM" id="SSF51445">
    <property type="entry name" value="(Trans)glycosidases"/>
    <property type="match status" value="1"/>
</dbReference>
<reference evidence="9" key="2">
    <citation type="submission" date="2020-09" db="EMBL/GenBank/DDBJ databases">
        <authorList>
            <person name="Sun Q."/>
            <person name="Zhou Y."/>
        </authorList>
    </citation>
    <scope>NUCLEOTIDE SEQUENCE</scope>
    <source>
        <strain evidence="9">CGMCC 1.15958</strain>
    </source>
</reference>
<reference evidence="9" key="1">
    <citation type="journal article" date="2014" name="Int. J. Syst. Evol. Microbiol.">
        <title>Complete genome sequence of Corynebacterium casei LMG S-19264T (=DSM 44701T), isolated from a smear-ripened cheese.</title>
        <authorList>
            <consortium name="US DOE Joint Genome Institute (JGI-PGF)"/>
            <person name="Walter F."/>
            <person name="Albersmeier A."/>
            <person name="Kalinowski J."/>
            <person name="Ruckert C."/>
        </authorList>
    </citation>
    <scope>NUCLEOTIDE SEQUENCE</scope>
    <source>
        <strain evidence="9">CGMCC 1.15958</strain>
    </source>
</reference>